<comment type="subunit">
    <text evidence="9">Homodimer.</text>
</comment>
<dbReference type="GO" id="GO:0019303">
    <property type="term" value="P:D-ribose catabolic process"/>
    <property type="evidence" value="ECO:0007669"/>
    <property type="project" value="UniProtKB-UniRule"/>
</dbReference>
<feature type="binding site" evidence="9">
    <location>
        <position position="268"/>
    </location>
    <ligand>
        <name>K(+)</name>
        <dbReference type="ChEBI" id="CHEBI:29103"/>
    </ligand>
</feature>
<dbReference type="PRINTS" id="PR00990">
    <property type="entry name" value="RIBOKINASE"/>
</dbReference>
<comment type="cofactor">
    <cofactor evidence="9">
        <name>Mg(2+)</name>
        <dbReference type="ChEBI" id="CHEBI:18420"/>
    </cofactor>
    <text evidence="9">Requires a divalent cation, most likely magnesium in vivo, as an electrophilic catalyst to aid phosphoryl group transfer. It is the chelate of the metal and the nucleotide that is the actual substrate.</text>
</comment>
<comment type="activity regulation">
    <text evidence="9">Activated by a monovalent cation that binds near, but not in, the active site. The most likely occupant of the site in vivo is potassium. Ion binding induces a conformational change that may alter substrate affinity.</text>
</comment>
<name>A0A074WAV1_9PEZI</name>
<dbReference type="GO" id="GO:0005737">
    <property type="term" value="C:cytoplasm"/>
    <property type="evidence" value="ECO:0007669"/>
    <property type="project" value="UniProtKB-SubCell"/>
</dbReference>
<dbReference type="InterPro" id="IPR011611">
    <property type="entry name" value="PfkB_dom"/>
</dbReference>
<dbReference type="HOGENOM" id="CLU_027634_2_0_1"/>
<feature type="binding site" evidence="9">
    <location>
        <begin position="15"/>
        <end position="17"/>
    </location>
    <ligand>
        <name>substrate</name>
    </ligand>
</feature>
<dbReference type="GO" id="GO:0004747">
    <property type="term" value="F:ribokinase activity"/>
    <property type="evidence" value="ECO:0007669"/>
    <property type="project" value="UniProtKB-UniRule"/>
</dbReference>
<evidence type="ECO:0000256" key="4">
    <source>
        <dbReference type="ARBA" id="ARBA00022777"/>
    </source>
</evidence>
<dbReference type="GO" id="GO:0005524">
    <property type="term" value="F:ATP binding"/>
    <property type="evidence" value="ECO:0007669"/>
    <property type="project" value="UniProtKB-UniRule"/>
</dbReference>
<comment type="pathway">
    <text evidence="9">Carbohydrate metabolism; D-ribose degradation; D-ribose 5-phosphate from beta-D-ribopyranose: step 2/2.</text>
</comment>
<feature type="binding site" evidence="9">
    <location>
        <begin position="43"/>
        <end position="47"/>
    </location>
    <ligand>
        <name>substrate</name>
    </ligand>
</feature>
<dbReference type="GO" id="GO:0046872">
    <property type="term" value="F:metal ion binding"/>
    <property type="evidence" value="ECO:0007669"/>
    <property type="project" value="UniProtKB-KW"/>
</dbReference>
<evidence type="ECO:0000313" key="12">
    <source>
        <dbReference type="Proteomes" id="UP000027730"/>
    </source>
</evidence>
<dbReference type="InterPro" id="IPR029056">
    <property type="entry name" value="Ribokinase-like"/>
</dbReference>
<dbReference type="HAMAP" id="MF_01987">
    <property type="entry name" value="Ribokinase"/>
    <property type="match status" value="1"/>
</dbReference>
<evidence type="ECO:0000313" key="11">
    <source>
        <dbReference type="EMBL" id="KEQ68699.1"/>
    </source>
</evidence>
<dbReference type="OrthoDB" id="415590at2759"/>
<keyword evidence="6 9" id="KW-0460">Magnesium</keyword>
<feature type="binding site" evidence="9">
    <location>
        <position position="317"/>
    </location>
    <ligand>
        <name>K(+)</name>
        <dbReference type="ChEBI" id="CHEBI:29103"/>
    </ligand>
</feature>
<comment type="similarity">
    <text evidence="9">Belongs to the carbohydrate kinase PfkB family. Ribokinase subfamily.</text>
</comment>
<feature type="domain" description="Carbohydrate kinase PfkB" evidence="10">
    <location>
        <begin position="7"/>
        <end position="320"/>
    </location>
</feature>
<organism evidence="11 12">
    <name type="scientific">Aureobasidium namibiae CBS 147.97</name>
    <dbReference type="NCBI Taxonomy" id="1043004"/>
    <lineage>
        <taxon>Eukaryota</taxon>
        <taxon>Fungi</taxon>
        <taxon>Dikarya</taxon>
        <taxon>Ascomycota</taxon>
        <taxon>Pezizomycotina</taxon>
        <taxon>Dothideomycetes</taxon>
        <taxon>Dothideomycetidae</taxon>
        <taxon>Dothideales</taxon>
        <taxon>Saccotheciaceae</taxon>
        <taxon>Aureobasidium</taxon>
    </lineage>
</organism>
<keyword evidence="5 9" id="KW-0067">ATP-binding</keyword>
<keyword evidence="12" id="KW-1185">Reference proteome</keyword>
<comment type="function">
    <text evidence="9">Catalyzes the phosphorylation of ribose at O-5 in a reaction requiring ATP and magnesium. The resulting D-ribose-5-phosphate can then be used either for sythesis of nucleotides, histidine, and tryptophan, or as a component of the pentose phosphate pathway.</text>
</comment>
<feature type="binding site" evidence="9">
    <location>
        <position position="266"/>
    </location>
    <ligand>
        <name>K(+)</name>
        <dbReference type="ChEBI" id="CHEBI:29103"/>
    </ligand>
</feature>
<keyword evidence="9" id="KW-0539">Nucleus</keyword>
<dbReference type="PANTHER" id="PTHR10584">
    <property type="entry name" value="SUGAR KINASE"/>
    <property type="match status" value="1"/>
</dbReference>
<dbReference type="AlphaFoldDB" id="A0A074WAV1"/>
<feature type="binding site" evidence="9">
    <location>
        <begin position="239"/>
        <end position="244"/>
    </location>
    <ligand>
        <name>ATP</name>
        <dbReference type="ChEBI" id="CHEBI:30616"/>
    </ligand>
</feature>
<feature type="active site" description="Proton acceptor" evidence="9">
    <location>
        <position position="272"/>
    </location>
</feature>
<feature type="binding site" evidence="9">
    <location>
        <position position="313"/>
    </location>
    <ligand>
        <name>K(+)</name>
        <dbReference type="ChEBI" id="CHEBI:29103"/>
    </ligand>
</feature>
<dbReference type="Pfam" id="PF00294">
    <property type="entry name" value="PfkB"/>
    <property type="match status" value="1"/>
</dbReference>
<keyword evidence="2 9" id="KW-0479">Metal-binding</keyword>
<dbReference type="Gene3D" id="3.40.1190.20">
    <property type="match status" value="1"/>
</dbReference>
<evidence type="ECO:0000256" key="6">
    <source>
        <dbReference type="ARBA" id="ARBA00022842"/>
    </source>
</evidence>
<feature type="binding site" evidence="9">
    <location>
        <position position="272"/>
    </location>
    <ligand>
        <name>substrate</name>
    </ligand>
</feature>
<dbReference type="EC" id="2.7.1.15" evidence="9"/>
<feature type="binding site" evidence="9">
    <location>
        <position position="156"/>
    </location>
    <ligand>
        <name>substrate</name>
    </ligand>
</feature>
<keyword evidence="1 9" id="KW-0808">Transferase</keyword>
<dbReference type="CDD" id="cd01174">
    <property type="entry name" value="ribokinase"/>
    <property type="match status" value="1"/>
</dbReference>
<dbReference type="UniPathway" id="UPA00916">
    <property type="reaction ID" value="UER00889"/>
</dbReference>
<dbReference type="Proteomes" id="UP000027730">
    <property type="component" value="Unassembled WGS sequence"/>
</dbReference>
<dbReference type="PANTHER" id="PTHR10584:SF166">
    <property type="entry name" value="RIBOKINASE"/>
    <property type="match status" value="1"/>
</dbReference>
<gene>
    <name evidence="11" type="ORF">M436DRAFT_57747</name>
</gene>
<evidence type="ECO:0000256" key="2">
    <source>
        <dbReference type="ARBA" id="ARBA00022723"/>
    </source>
</evidence>
<keyword evidence="4 9" id="KW-0418">Kinase</keyword>
<keyword evidence="3 9" id="KW-0547">Nucleotide-binding</keyword>
<evidence type="ECO:0000256" key="8">
    <source>
        <dbReference type="ARBA" id="ARBA00023277"/>
    </source>
</evidence>
<dbReference type="InterPro" id="IPR002139">
    <property type="entry name" value="Ribo/fructo_kinase"/>
</dbReference>
<dbReference type="EMBL" id="KL584726">
    <property type="protein sequence ID" value="KEQ68699.1"/>
    <property type="molecule type" value="Genomic_DNA"/>
</dbReference>
<protein>
    <recommendedName>
        <fullName evidence="9">Ribokinase</fullName>
        <shortName evidence="9">RK</shortName>
        <ecNumber evidence="9">2.7.1.15</ecNumber>
    </recommendedName>
</protein>
<dbReference type="GO" id="GO:0005634">
    <property type="term" value="C:nucleus"/>
    <property type="evidence" value="ECO:0007669"/>
    <property type="project" value="UniProtKB-SubCell"/>
</dbReference>
<evidence type="ECO:0000256" key="3">
    <source>
        <dbReference type="ARBA" id="ARBA00022741"/>
    </source>
</evidence>
<reference evidence="11 12" key="1">
    <citation type="journal article" date="2014" name="BMC Genomics">
        <title>Genome sequencing of four Aureobasidium pullulans varieties: biotechnological potential, stress tolerance, and description of new species.</title>
        <authorList>
            <person name="Gostin Ar C."/>
            <person name="Ohm R.A."/>
            <person name="Kogej T."/>
            <person name="Sonjak S."/>
            <person name="Turk M."/>
            <person name="Zajc J."/>
            <person name="Zalar P."/>
            <person name="Grube M."/>
            <person name="Sun H."/>
            <person name="Han J."/>
            <person name="Sharma A."/>
            <person name="Chiniquy J."/>
            <person name="Ngan C.Y."/>
            <person name="Lipzen A."/>
            <person name="Barry K."/>
            <person name="Grigoriev I.V."/>
            <person name="Gunde-Cimerman N."/>
        </authorList>
    </citation>
    <scope>NUCLEOTIDE SEQUENCE [LARGE SCALE GENOMIC DNA]</scope>
    <source>
        <strain evidence="11 12">CBS 147.97</strain>
    </source>
</reference>
<keyword evidence="7 9" id="KW-0630">Potassium</keyword>
<feature type="binding site" evidence="9">
    <location>
        <position position="200"/>
    </location>
    <ligand>
        <name>ATP</name>
        <dbReference type="ChEBI" id="CHEBI:30616"/>
    </ligand>
</feature>
<evidence type="ECO:0000256" key="9">
    <source>
        <dbReference type="HAMAP-Rule" id="MF_03215"/>
    </source>
</evidence>
<evidence type="ECO:0000256" key="7">
    <source>
        <dbReference type="ARBA" id="ARBA00022958"/>
    </source>
</evidence>
<feature type="binding site" evidence="9">
    <location>
        <begin position="271"/>
        <end position="272"/>
    </location>
    <ligand>
        <name>ATP</name>
        <dbReference type="ChEBI" id="CHEBI:30616"/>
    </ligand>
</feature>
<sequence>MVLPLPTICVLGSLNIDLVYYLPHHPLPGETLTSSHSDVSPGGKGANQAVACAKLSRSRTLDNASTKVVMVGAVGADTHGATLLDSLQSYGVDISEVVQRQGHDEHSTTGTAVVMVDNCTGQNRIILAPGANATLRPERVARLGDLRPSLLVLQLEVPLDTVLQALAAAKSADVPILLNPAPALKLPDAAYDGLSHLILNETEVALLAQVDENELENLVVVEKTATRMLAKGVQNLVITLGAKGAYYMSKDGQKGFVPALRVDVVDTTAAGDTFIGMYSVLVVEASSRNMEFDIRAAVTASTFASAKTVSRKGAQISIPWKDELETE</sequence>
<accession>A0A074WAV1</accession>
<feature type="binding site" evidence="9">
    <location>
        <position position="308"/>
    </location>
    <ligand>
        <name>K(+)</name>
        <dbReference type="ChEBI" id="CHEBI:29103"/>
    </ligand>
</feature>
<evidence type="ECO:0000256" key="1">
    <source>
        <dbReference type="ARBA" id="ARBA00022679"/>
    </source>
</evidence>
<dbReference type="SUPFAM" id="SSF53613">
    <property type="entry name" value="Ribokinase-like"/>
    <property type="match status" value="1"/>
</dbReference>
<dbReference type="STRING" id="1043004.A0A074WAV1"/>
<comment type="catalytic activity">
    <reaction evidence="9">
        <text>D-ribose + ATP = D-ribose 5-phosphate + ADP + H(+)</text>
        <dbReference type="Rhea" id="RHEA:13697"/>
        <dbReference type="ChEBI" id="CHEBI:15378"/>
        <dbReference type="ChEBI" id="CHEBI:30616"/>
        <dbReference type="ChEBI" id="CHEBI:47013"/>
        <dbReference type="ChEBI" id="CHEBI:78346"/>
        <dbReference type="ChEBI" id="CHEBI:456216"/>
        <dbReference type="EC" id="2.7.1.15"/>
    </reaction>
</comment>
<feature type="binding site" evidence="9">
    <location>
        <position position="311"/>
    </location>
    <ligand>
        <name>K(+)</name>
        <dbReference type="ChEBI" id="CHEBI:29103"/>
    </ligand>
</feature>
<proteinExistence type="inferred from homology"/>
<dbReference type="RefSeq" id="XP_013422906.1">
    <property type="nucleotide sequence ID" value="XM_013567452.1"/>
</dbReference>
<comment type="caution">
    <text evidence="9">Lacks conserved residue(s) required for the propagation of feature annotation.</text>
</comment>
<dbReference type="InterPro" id="IPR011877">
    <property type="entry name" value="Ribokinase"/>
</dbReference>
<evidence type="ECO:0000259" key="10">
    <source>
        <dbReference type="Pfam" id="PF00294"/>
    </source>
</evidence>
<evidence type="ECO:0000256" key="5">
    <source>
        <dbReference type="ARBA" id="ARBA00022840"/>
    </source>
</evidence>
<comment type="subcellular location">
    <subcellularLocation>
        <location evidence="9">Cytoplasm</location>
    </subcellularLocation>
    <subcellularLocation>
        <location evidence="9">Nucleus</location>
    </subcellularLocation>
</comment>
<keyword evidence="8 9" id="KW-0119">Carbohydrate metabolism</keyword>
<dbReference type="GeneID" id="25412533"/>
<keyword evidence="9" id="KW-0963">Cytoplasm</keyword>